<keyword evidence="2" id="KW-1185">Reference proteome</keyword>
<proteinExistence type="predicted"/>
<dbReference type="EMBL" id="ML736357">
    <property type="protein sequence ID" value="KAE8372473.1"/>
    <property type="molecule type" value="Genomic_DNA"/>
</dbReference>
<dbReference type="AlphaFoldDB" id="A0A5N7ARV8"/>
<accession>A0A5N7ARV8</accession>
<organism evidence="1 2">
    <name type="scientific">Aspergillus bertholletiae</name>
    <dbReference type="NCBI Taxonomy" id="1226010"/>
    <lineage>
        <taxon>Eukaryota</taxon>
        <taxon>Fungi</taxon>
        <taxon>Dikarya</taxon>
        <taxon>Ascomycota</taxon>
        <taxon>Pezizomycotina</taxon>
        <taxon>Eurotiomycetes</taxon>
        <taxon>Eurotiomycetidae</taxon>
        <taxon>Eurotiales</taxon>
        <taxon>Aspergillaceae</taxon>
        <taxon>Aspergillus</taxon>
        <taxon>Aspergillus subgen. Circumdati</taxon>
    </lineage>
</organism>
<gene>
    <name evidence="1" type="ORF">BDV26DRAFT_297841</name>
</gene>
<sequence>MSTENDHQLRDAVMTEFTAAGYSLDQIKLILDRQEGLKHESEEMLTWIKIHRRHLLPETLAEYNLNWDWDENDSNYLLIKEWVDEEFQDELFEHTKRLRDKMQVEMRNLTKFYKSREAKEFSCTKRDPDPRRMYRLYR</sequence>
<name>A0A5N7ARV8_9EURO</name>
<evidence type="ECO:0000313" key="1">
    <source>
        <dbReference type="EMBL" id="KAE8372473.1"/>
    </source>
</evidence>
<dbReference type="OrthoDB" id="6133115at2759"/>
<dbReference type="Proteomes" id="UP000326198">
    <property type="component" value="Unassembled WGS sequence"/>
</dbReference>
<reference evidence="1 2" key="1">
    <citation type="submission" date="2019-04" db="EMBL/GenBank/DDBJ databases">
        <title>Friends and foes A comparative genomics studyof 23 Aspergillus species from section Flavi.</title>
        <authorList>
            <consortium name="DOE Joint Genome Institute"/>
            <person name="Kjaerbolling I."/>
            <person name="Vesth T."/>
            <person name="Frisvad J.C."/>
            <person name="Nybo J.L."/>
            <person name="Theobald S."/>
            <person name="Kildgaard S."/>
            <person name="Isbrandt T."/>
            <person name="Kuo A."/>
            <person name="Sato A."/>
            <person name="Lyhne E.K."/>
            <person name="Kogle M.E."/>
            <person name="Wiebenga A."/>
            <person name="Kun R.S."/>
            <person name="Lubbers R.J."/>
            <person name="Makela M.R."/>
            <person name="Barry K."/>
            <person name="Chovatia M."/>
            <person name="Clum A."/>
            <person name="Daum C."/>
            <person name="Haridas S."/>
            <person name="He G."/>
            <person name="LaButti K."/>
            <person name="Lipzen A."/>
            <person name="Mondo S."/>
            <person name="Riley R."/>
            <person name="Salamov A."/>
            <person name="Simmons B.A."/>
            <person name="Magnuson J.K."/>
            <person name="Henrissat B."/>
            <person name="Mortensen U.H."/>
            <person name="Larsen T.O."/>
            <person name="Devries R.P."/>
            <person name="Grigoriev I.V."/>
            <person name="Machida M."/>
            <person name="Baker S.E."/>
            <person name="Andersen M.R."/>
        </authorList>
    </citation>
    <scope>NUCLEOTIDE SEQUENCE [LARGE SCALE GENOMIC DNA]</scope>
    <source>
        <strain evidence="1 2">IBT 29228</strain>
    </source>
</reference>
<evidence type="ECO:0000313" key="2">
    <source>
        <dbReference type="Proteomes" id="UP000326198"/>
    </source>
</evidence>
<protein>
    <submittedName>
        <fullName evidence="1">Uncharacterized protein</fullName>
    </submittedName>
</protein>